<evidence type="ECO:0000313" key="2">
    <source>
        <dbReference type="Proteomes" id="UP001164965"/>
    </source>
</evidence>
<dbReference type="Proteomes" id="UP001164965">
    <property type="component" value="Chromosome"/>
</dbReference>
<proteinExistence type="predicted"/>
<keyword evidence="2" id="KW-1185">Reference proteome</keyword>
<evidence type="ECO:0008006" key="3">
    <source>
        <dbReference type="Google" id="ProtNLM"/>
    </source>
</evidence>
<dbReference type="EMBL" id="CP110615">
    <property type="protein sequence ID" value="UZJ25250.1"/>
    <property type="molecule type" value="Genomic_DNA"/>
</dbReference>
<sequence length="153" mass="16232">MTASQPLLVEPGARWRSLVWGPALCLAGGVLEAVRGLPVHVLGWVGAAVLLTAVTSLQVLGARRHSTVELTTNHLRQGAEVLELASVAEVLAADPDGRASWQMARALGETPTVPRRRTGIGLRLRDGRTVQAWARDDEALRAALVATVPGPRT</sequence>
<organism evidence="1 2">
    <name type="scientific">Rhodococcus antarcticus</name>
    <dbReference type="NCBI Taxonomy" id="2987751"/>
    <lineage>
        <taxon>Bacteria</taxon>
        <taxon>Bacillati</taxon>
        <taxon>Actinomycetota</taxon>
        <taxon>Actinomycetes</taxon>
        <taxon>Mycobacteriales</taxon>
        <taxon>Nocardiaceae</taxon>
        <taxon>Rhodococcus</taxon>
    </lineage>
</organism>
<name>A0ABY6P0T9_9NOCA</name>
<protein>
    <recommendedName>
        <fullName evidence="3">DUF3093 family protein</fullName>
    </recommendedName>
</protein>
<accession>A0ABY6P0T9</accession>
<gene>
    <name evidence="1" type="ORF">RHODO2019_01760</name>
</gene>
<evidence type="ECO:0000313" key="1">
    <source>
        <dbReference type="EMBL" id="UZJ25250.1"/>
    </source>
</evidence>
<reference evidence="1" key="1">
    <citation type="submission" date="2022-10" db="EMBL/GenBank/DDBJ databases">
        <title>Rhodococcus sp.75.</title>
        <authorList>
            <person name="Sun M."/>
        </authorList>
    </citation>
    <scope>NUCLEOTIDE SEQUENCE</scope>
    <source>
        <strain evidence="1">75</strain>
    </source>
</reference>
<dbReference type="RefSeq" id="WP_265383356.1">
    <property type="nucleotide sequence ID" value="NZ_CP110615.1"/>
</dbReference>